<gene>
    <name evidence="2" type="ORF">M441DRAFT_58180</name>
</gene>
<reference evidence="2 3" key="1">
    <citation type="submission" date="2016-07" db="EMBL/GenBank/DDBJ databases">
        <title>Multiple horizontal gene transfer events from other fungi enriched the ability of initially mycotrophic Trichoderma (Ascomycota) to feed on dead plant biomass.</title>
        <authorList>
            <consortium name="DOE Joint Genome Institute"/>
            <person name="Aerts A."/>
            <person name="Atanasova L."/>
            <person name="Chenthamara K."/>
            <person name="Zhang J."/>
            <person name="Grujic M."/>
            <person name="Henrissat B."/>
            <person name="Kuo A."/>
            <person name="Salamov A."/>
            <person name="Lipzen A."/>
            <person name="Labutti K."/>
            <person name="Barry K."/>
            <person name="Miao Y."/>
            <person name="Rahimi M.J."/>
            <person name="Shen Q."/>
            <person name="Grigoriev I.V."/>
            <person name="Kubicek C.P."/>
            <person name="Druzhinina I.S."/>
        </authorList>
    </citation>
    <scope>NUCLEOTIDE SEQUENCE [LARGE SCALE GENOMIC DNA]</scope>
    <source>
        <strain evidence="2 3">CBS 433.97</strain>
    </source>
</reference>
<keyword evidence="1" id="KW-0472">Membrane</keyword>
<keyword evidence="1" id="KW-1133">Transmembrane helix</keyword>
<dbReference type="EMBL" id="KZ679262">
    <property type="protein sequence ID" value="PTB40696.1"/>
    <property type="molecule type" value="Genomic_DNA"/>
</dbReference>
<proteinExistence type="predicted"/>
<dbReference type="AlphaFoldDB" id="A0A2T3Z7C4"/>
<keyword evidence="1" id="KW-0812">Transmembrane</keyword>
<evidence type="ECO:0000313" key="3">
    <source>
        <dbReference type="Proteomes" id="UP000240493"/>
    </source>
</evidence>
<feature type="transmembrane region" description="Helical" evidence="1">
    <location>
        <begin position="64"/>
        <end position="83"/>
    </location>
</feature>
<name>A0A2T3Z7C4_TRIA4</name>
<sequence>MPACLSSLFSSLPLLFSHSRGPNRGGYIGCMTDGRKAASDPLYHHLLQTGLVKERQLLVINKPLSLSVFFLFPSFHLWLFLSFPPL</sequence>
<protein>
    <submittedName>
        <fullName evidence="2">Uncharacterized protein</fullName>
    </submittedName>
</protein>
<organism evidence="2 3">
    <name type="scientific">Trichoderma asperellum (strain ATCC 204424 / CBS 433.97 / NBRC 101777)</name>
    <dbReference type="NCBI Taxonomy" id="1042311"/>
    <lineage>
        <taxon>Eukaryota</taxon>
        <taxon>Fungi</taxon>
        <taxon>Dikarya</taxon>
        <taxon>Ascomycota</taxon>
        <taxon>Pezizomycotina</taxon>
        <taxon>Sordariomycetes</taxon>
        <taxon>Hypocreomycetidae</taxon>
        <taxon>Hypocreales</taxon>
        <taxon>Hypocreaceae</taxon>
        <taxon>Trichoderma</taxon>
    </lineage>
</organism>
<keyword evidence="3" id="KW-1185">Reference proteome</keyword>
<evidence type="ECO:0000256" key="1">
    <source>
        <dbReference type="SAM" id="Phobius"/>
    </source>
</evidence>
<accession>A0A2T3Z7C4</accession>
<evidence type="ECO:0000313" key="2">
    <source>
        <dbReference type="EMBL" id="PTB40696.1"/>
    </source>
</evidence>
<dbReference type="Proteomes" id="UP000240493">
    <property type="component" value="Unassembled WGS sequence"/>
</dbReference>